<feature type="transmembrane region" description="Helical" evidence="9">
    <location>
        <begin position="12"/>
        <end position="29"/>
    </location>
</feature>
<organism evidence="10 11">
    <name type="scientific">Companilactobacillus baiquanensis</name>
    <dbReference type="NCBI Taxonomy" id="2486005"/>
    <lineage>
        <taxon>Bacteria</taxon>
        <taxon>Bacillati</taxon>
        <taxon>Bacillota</taxon>
        <taxon>Bacilli</taxon>
        <taxon>Lactobacillales</taxon>
        <taxon>Lactobacillaceae</taxon>
        <taxon>Companilactobacillus</taxon>
    </lineage>
</organism>
<dbReference type="InterPro" id="IPR004684">
    <property type="entry name" value="2keto-3dGluconate_permease"/>
</dbReference>
<feature type="transmembrane region" description="Helical" evidence="9">
    <location>
        <begin position="189"/>
        <end position="211"/>
    </location>
</feature>
<evidence type="ECO:0000313" key="11">
    <source>
        <dbReference type="Proteomes" id="UP001596186"/>
    </source>
</evidence>
<comment type="similarity">
    <text evidence="1">Belongs to the KdgT transporter family.</text>
</comment>
<feature type="transmembrane region" description="Helical" evidence="9">
    <location>
        <begin position="285"/>
        <end position="306"/>
    </location>
</feature>
<feature type="transmembrane region" description="Helical" evidence="9">
    <location>
        <begin position="161"/>
        <end position="182"/>
    </location>
</feature>
<evidence type="ECO:0000256" key="4">
    <source>
        <dbReference type="ARBA" id="ARBA00022597"/>
    </source>
</evidence>
<keyword evidence="3" id="KW-1003">Cell membrane</keyword>
<keyword evidence="5 9" id="KW-0812">Transmembrane</keyword>
<feature type="transmembrane region" description="Helical" evidence="9">
    <location>
        <begin position="136"/>
        <end position="155"/>
    </location>
</feature>
<evidence type="ECO:0000256" key="7">
    <source>
        <dbReference type="ARBA" id="ARBA00022989"/>
    </source>
</evidence>
<feature type="transmembrane region" description="Helical" evidence="9">
    <location>
        <begin position="71"/>
        <end position="92"/>
    </location>
</feature>
<feature type="transmembrane region" description="Helical" evidence="9">
    <location>
        <begin position="35"/>
        <end position="59"/>
    </location>
</feature>
<dbReference type="Proteomes" id="UP001596186">
    <property type="component" value="Unassembled WGS sequence"/>
</dbReference>
<sequence>MKILKGINKVPGGLMVVPLLLGTAFNTFLPNSLEIGGFTTALFKTGTLTLLSLFCFCNGAQISIKQAGQPVIRGAALTFFRLLLGLLFGWLVGSVFGKGTFLGILPLALISSMTNANGGLYGALAGEYGDASDVGAISITTLMDGPFFTMIALGATGTAKLPVMLFVAALVPIVLGFIFGNLDPDLKEFFKAGTVMPIPFFAFTLGAALNFSQIIKAGLPGIILGILVTLIAGFGGYLIMKYILRTEHPAVGAAIGTTAGNAAATPAAIAAVVPSFAHTTAVATAQVAASVIITAILCPLLVSWLVKHEDKSKKKNAEKQGVIANG</sequence>
<gene>
    <name evidence="10" type="ORF">ACFP1F_07280</name>
</gene>
<evidence type="ECO:0000256" key="2">
    <source>
        <dbReference type="ARBA" id="ARBA00022448"/>
    </source>
</evidence>
<feature type="transmembrane region" description="Helical" evidence="9">
    <location>
        <begin position="104"/>
        <end position="124"/>
    </location>
</feature>
<keyword evidence="6" id="KW-0769">Symport</keyword>
<dbReference type="Pfam" id="PF03812">
    <property type="entry name" value="KdgT"/>
    <property type="match status" value="1"/>
</dbReference>
<feature type="transmembrane region" description="Helical" evidence="9">
    <location>
        <begin position="217"/>
        <end position="239"/>
    </location>
</feature>
<evidence type="ECO:0000256" key="8">
    <source>
        <dbReference type="ARBA" id="ARBA00023136"/>
    </source>
</evidence>
<proteinExistence type="inferred from homology"/>
<keyword evidence="11" id="KW-1185">Reference proteome</keyword>
<comment type="caution">
    <text evidence="10">The sequence shown here is derived from an EMBL/GenBank/DDBJ whole genome shotgun (WGS) entry which is preliminary data.</text>
</comment>
<keyword evidence="2" id="KW-0813">Transport</keyword>
<keyword evidence="4" id="KW-0762">Sugar transport</keyword>
<accession>A0ABW1UXN6</accession>
<reference evidence="11" key="1">
    <citation type="journal article" date="2019" name="Int. J. Syst. Evol. Microbiol.">
        <title>The Global Catalogue of Microorganisms (GCM) 10K type strain sequencing project: providing services to taxonomists for standard genome sequencing and annotation.</title>
        <authorList>
            <consortium name="The Broad Institute Genomics Platform"/>
            <consortium name="The Broad Institute Genome Sequencing Center for Infectious Disease"/>
            <person name="Wu L."/>
            <person name="Ma J."/>
        </authorList>
    </citation>
    <scope>NUCLEOTIDE SEQUENCE [LARGE SCALE GENOMIC DNA]</scope>
    <source>
        <strain evidence="11">CCM 8895</strain>
    </source>
</reference>
<evidence type="ECO:0000313" key="10">
    <source>
        <dbReference type="EMBL" id="MFC6323534.1"/>
    </source>
</evidence>
<evidence type="ECO:0000256" key="5">
    <source>
        <dbReference type="ARBA" id="ARBA00022692"/>
    </source>
</evidence>
<evidence type="ECO:0000256" key="1">
    <source>
        <dbReference type="ARBA" id="ARBA00006430"/>
    </source>
</evidence>
<name>A0ABW1UXN6_9LACO</name>
<evidence type="ECO:0000256" key="9">
    <source>
        <dbReference type="SAM" id="Phobius"/>
    </source>
</evidence>
<dbReference type="EMBL" id="JBHSSN010000014">
    <property type="protein sequence ID" value="MFC6323534.1"/>
    <property type="molecule type" value="Genomic_DNA"/>
</dbReference>
<keyword evidence="7 9" id="KW-1133">Transmembrane helix</keyword>
<feature type="transmembrane region" description="Helical" evidence="9">
    <location>
        <begin position="251"/>
        <end position="273"/>
    </location>
</feature>
<evidence type="ECO:0000256" key="3">
    <source>
        <dbReference type="ARBA" id="ARBA00022475"/>
    </source>
</evidence>
<evidence type="ECO:0000256" key="6">
    <source>
        <dbReference type="ARBA" id="ARBA00022847"/>
    </source>
</evidence>
<dbReference type="RefSeq" id="WP_125592492.1">
    <property type="nucleotide sequence ID" value="NZ_JBHSSN010000014.1"/>
</dbReference>
<protein>
    <submittedName>
        <fullName evidence="10">Sulfate exporter family transporter</fullName>
    </submittedName>
</protein>
<keyword evidence="8 9" id="KW-0472">Membrane</keyword>